<feature type="transmembrane region" description="Helical" evidence="1">
    <location>
        <begin position="32"/>
        <end position="53"/>
    </location>
</feature>
<reference evidence="2" key="1">
    <citation type="submission" date="2014-11" db="EMBL/GenBank/DDBJ databases">
        <authorList>
            <person name="Amaro Gonzalez C."/>
        </authorList>
    </citation>
    <scope>NUCLEOTIDE SEQUENCE</scope>
</reference>
<organism evidence="2">
    <name type="scientific">Anguilla anguilla</name>
    <name type="common">European freshwater eel</name>
    <name type="synonym">Muraena anguilla</name>
    <dbReference type="NCBI Taxonomy" id="7936"/>
    <lineage>
        <taxon>Eukaryota</taxon>
        <taxon>Metazoa</taxon>
        <taxon>Chordata</taxon>
        <taxon>Craniata</taxon>
        <taxon>Vertebrata</taxon>
        <taxon>Euteleostomi</taxon>
        <taxon>Actinopterygii</taxon>
        <taxon>Neopterygii</taxon>
        <taxon>Teleostei</taxon>
        <taxon>Anguilliformes</taxon>
        <taxon>Anguillidae</taxon>
        <taxon>Anguilla</taxon>
    </lineage>
</organism>
<protein>
    <submittedName>
        <fullName evidence="2">Uncharacterized protein</fullName>
    </submittedName>
</protein>
<proteinExistence type="predicted"/>
<evidence type="ECO:0000256" key="1">
    <source>
        <dbReference type="SAM" id="Phobius"/>
    </source>
</evidence>
<keyword evidence="1" id="KW-0812">Transmembrane</keyword>
<dbReference type="EMBL" id="GBXM01060275">
    <property type="protein sequence ID" value="JAH48302.1"/>
    <property type="molecule type" value="Transcribed_RNA"/>
</dbReference>
<name>A0A0E9T4F4_ANGAN</name>
<dbReference type="AlphaFoldDB" id="A0A0E9T4F4"/>
<sequence>MLPIPILCLEETIGNVCAGHKQVKPKGMLCRYIMSFYLLFLTVDVLCMLNSFAQFGARSASQ</sequence>
<keyword evidence="1" id="KW-1133">Transmembrane helix</keyword>
<keyword evidence="1" id="KW-0472">Membrane</keyword>
<evidence type="ECO:0000313" key="2">
    <source>
        <dbReference type="EMBL" id="JAH48302.1"/>
    </source>
</evidence>
<accession>A0A0E9T4F4</accession>
<reference evidence="2" key="2">
    <citation type="journal article" date="2015" name="Fish Shellfish Immunol.">
        <title>Early steps in the European eel (Anguilla anguilla)-Vibrio vulnificus interaction in the gills: Role of the RtxA13 toxin.</title>
        <authorList>
            <person name="Callol A."/>
            <person name="Pajuelo D."/>
            <person name="Ebbesson L."/>
            <person name="Teles M."/>
            <person name="MacKenzie S."/>
            <person name="Amaro C."/>
        </authorList>
    </citation>
    <scope>NUCLEOTIDE SEQUENCE</scope>
</reference>